<evidence type="ECO:0000313" key="1">
    <source>
        <dbReference type="EMBL" id="QHU06784.1"/>
    </source>
</evidence>
<reference evidence="1" key="1">
    <citation type="journal article" date="2020" name="Nature">
        <title>Giant virus diversity and host interactions through global metagenomics.</title>
        <authorList>
            <person name="Schulz F."/>
            <person name="Roux S."/>
            <person name="Paez-Espino D."/>
            <person name="Jungbluth S."/>
            <person name="Walsh D.A."/>
            <person name="Denef V.J."/>
            <person name="McMahon K.D."/>
            <person name="Konstantinidis K.T."/>
            <person name="Eloe-Fadrosh E.A."/>
            <person name="Kyrpides N.C."/>
            <person name="Woyke T."/>
        </authorList>
    </citation>
    <scope>NUCLEOTIDE SEQUENCE</scope>
    <source>
        <strain evidence="1">GVMAG-S-1038524-41</strain>
    </source>
</reference>
<proteinExistence type="predicted"/>
<dbReference type="Gene3D" id="2.40.70.10">
    <property type="entry name" value="Acid Proteases"/>
    <property type="match status" value="1"/>
</dbReference>
<dbReference type="EMBL" id="MN740667">
    <property type="protein sequence ID" value="QHU06784.1"/>
    <property type="molecule type" value="Genomic_DNA"/>
</dbReference>
<organism evidence="1">
    <name type="scientific">viral metagenome</name>
    <dbReference type="NCBI Taxonomy" id="1070528"/>
    <lineage>
        <taxon>unclassified sequences</taxon>
        <taxon>metagenomes</taxon>
        <taxon>organismal metagenomes</taxon>
    </lineage>
</organism>
<dbReference type="SUPFAM" id="SSF50630">
    <property type="entry name" value="Acid proteases"/>
    <property type="match status" value="1"/>
</dbReference>
<protein>
    <recommendedName>
        <fullName evidence="2">Peptidase A1 domain-containing protein</fullName>
    </recommendedName>
</protein>
<name>A0A6C0JSY6_9ZZZZ</name>
<sequence length="318" mass="34324">MGPVKTAAIKSTIRQIKSSNIMREIRFAPSVPGTISLPLSRFPPTGDYIMGYLVTCIVSDIHNNKNITMHSILDTGSMNLLVIGSGCKNQYCDDEYGIWSINSPGKMDDSCKSESYGSGTAITEFWDSLFNHNIPAKIEVVEDIQNLQGMSHFQSIMGLIPNNKNIGVNNSFVSSVLPTLGANGFTIDLKSDQKTLTLGEINKSGNMVDLLQTSIQGMSTYIYYNVNVKSSFTPDDGGQPIDIGYTGPAILDCGSTGISMTKAQQAMNSGSGTFTYYLDNGVVLSGSTIRQSVGPDPSPVLGLIGLCCMENIIFRYNK</sequence>
<evidence type="ECO:0008006" key="2">
    <source>
        <dbReference type="Google" id="ProtNLM"/>
    </source>
</evidence>
<accession>A0A6C0JSY6</accession>
<dbReference type="AlphaFoldDB" id="A0A6C0JSY6"/>
<dbReference type="InterPro" id="IPR021109">
    <property type="entry name" value="Peptidase_aspartic_dom_sf"/>
</dbReference>